<evidence type="ECO:0000313" key="3">
    <source>
        <dbReference type="Proteomes" id="UP000696280"/>
    </source>
</evidence>
<comment type="caution">
    <text evidence="2">The sequence shown here is derived from an EMBL/GenBank/DDBJ whole genome shotgun (WGS) entry which is preliminary data.</text>
</comment>
<accession>A0A9N9KWT8</accession>
<reference evidence="2" key="1">
    <citation type="submission" date="2021-07" db="EMBL/GenBank/DDBJ databases">
        <authorList>
            <person name="Durling M."/>
        </authorList>
    </citation>
    <scope>NUCLEOTIDE SEQUENCE</scope>
</reference>
<dbReference type="InterPro" id="IPR046536">
    <property type="entry name" value="DUF6601"/>
</dbReference>
<dbReference type="AlphaFoldDB" id="A0A9N9KWT8"/>
<dbReference type="PANTHER" id="PTHR34414">
    <property type="entry name" value="HET DOMAIN-CONTAINING PROTEIN-RELATED"/>
    <property type="match status" value="1"/>
</dbReference>
<keyword evidence="1" id="KW-1133">Transmembrane helix</keyword>
<protein>
    <submittedName>
        <fullName evidence="2">Uncharacterized protein</fullName>
    </submittedName>
</protein>
<dbReference type="Proteomes" id="UP000696280">
    <property type="component" value="Unassembled WGS sequence"/>
</dbReference>
<dbReference type="OrthoDB" id="5086500at2759"/>
<evidence type="ECO:0000313" key="2">
    <source>
        <dbReference type="EMBL" id="CAG8953565.1"/>
    </source>
</evidence>
<gene>
    <name evidence="2" type="ORF">HYFRA_00010023</name>
</gene>
<feature type="transmembrane region" description="Helical" evidence="1">
    <location>
        <begin position="280"/>
        <end position="307"/>
    </location>
</feature>
<keyword evidence="1" id="KW-0472">Membrane</keyword>
<sequence>MEQIQNKNAPFSCFLDETPTDTDGSHLEYLAASYRIKDTLIAPIHLERCFVEQEFDVDRLHHIMKWLWVAGRPVPPRPLHYQLILRRELVITERMDMHMVWGQGRIFLKPIPRFLLDPRFWESSLLSDPPNFHGEKRSLRHRAMGFLVSYAALVAHESDFYIAQDRHLIPADVTWRKWQIFIRQILTSSKSVQSDVADRFIYGELRLNRLNLVYFFIERSLRGYISQWNSYGSFYRDNMGLVVAATTYIVVILSALQVGLGTTRLGESDAFQLVSYVFTMFSIFGPLAGVGIIVGVFCLVFVLNWVWARNNERKREKELGRSWSAT</sequence>
<keyword evidence="1" id="KW-0812">Transmembrane</keyword>
<dbReference type="Pfam" id="PF20246">
    <property type="entry name" value="DUF6601"/>
    <property type="match status" value="1"/>
</dbReference>
<keyword evidence="3" id="KW-1185">Reference proteome</keyword>
<organism evidence="2 3">
    <name type="scientific">Hymenoscyphus fraxineus</name>
    <dbReference type="NCBI Taxonomy" id="746836"/>
    <lineage>
        <taxon>Eukaryota</taxon>
        <taxon>Fungi</taxon>
        <taxon>Dikarya</taxon>
        <taxon>Ascomycota</taxon>
        <taxon>Pezizomycotina</taxon>
        <taxon>Leotiomycetes</taxon>
        <taxon>Helotiales</taxon>
        <taxon>Helotiaceae</taxon>
        <taxon>Hymenoscyphus</taxon>
    </lineage>
</organism>
<feature type="transmembrane region" description="Helical" evidence="1">
    <location>
        <begin position="239"/>
        <end position="260"/>
    </location>
</feature>
<proteinExistence type="predicted"/>
<dbReference type="PANTHER" id="PTHR34414:SF1">
    <property type="entry name" value="SUBTILISIN-LIKE SERINE PROTEASE"/>
    <property type="match status" value="1"/>
</dbReference>
<dbReference type="EMBL" id="CAJVRL010000051">
    <property type="protein sequence ID" value="CAG8953565.1"/>
    <property type="molecule type" value="Genomic_DNA"/>
</dbReference>
<evidence type="ECO:0000256" key="1">
    <source>
        <dbReference type="SAM" id="Phobius"/>
    </source>
</evidence>
<name>A0A9N9KWT8_9HELO</name>